<organism evidence="2">
    <name type="scientific">uncultured Anaerotruncus sp</name>
    <dbReference type="NCBI Taxonomy" id="905011"/>
    <lineage>
        <taxon>Bacteria</taxon>
        <taxon>Bacillati</taxon>
        <taxon>Bacillota</taxon>
        <taxon>Clostridia</taxon>
        <taxon>Eubacteriales</taxon>
        <taxon>Oscillospiraceae</taxon>
        <taxon>Anaerotruncus</taxon>
        <taxon>environmental samples</taxon>
    </lineage>
</organism>
<reference evidence="2" key="1">
    <citation type="submission" date="2015-09" db="EMBL/GenBank/DDBJ databases">
        <authorList>
            <consortium name="Pathogen Informatics"/>
        </authorList>
    </citation>
    <scope>NUCLEOTIDE SEQUENCE</scope>
    <source>
        <strain evidence="2">2789STDY5834896</strain>
    </source>
</reference>
<evidence type="ECO:0000259" key="1">
    <source>
        <dbReference type="Pfam" id="PF00814"/>
    </source>
</evidence>
<dbReference type="EMBL" id="FMHG01000001">
    <property type="protein sequence ID" value="SCJ61333.1"/>
    <property type="molecule type" value="Genomic_DNA"/>
</dbReference>
<dbReference type="SUPFAM" id="SSF53067">
    <property type="entry name" value="Actin-like ATPase domain"/>
    <property type="match status" value="2"/>
</dbReference>
<accession>A0A1C6HW61</accession>
<dbReference type="InterPro" id="IPR000905">
    <property type="entry name" value="Gcp-like_dom"/>
</dbReference>
<dbReference type="GO" id="GO:0005829">
    <property type="term" value="C:cytosol"/>
    <property type="evidence" value="ECO:0007669"/>
    <property type="project" value="TreeGrafter"/>
</dbReference>
<dbReference type="CDD" id="cd24032">
    <property type="entry name" value="ASKHA_NBD_TsaB"/>
    <property type="match status" value="1"/>
</dbReference>
<dbReference type="GO" id="GO:0002949">
    <property type="term" value="P:tRNA threonylcarbamoyladenosine modification"/>
    <property type="evidence" value="ECO:0007669"/>
    <property type="project" value="InterPro"/>
</dbReference>
<dbReference type="NCBIfam" id="TIGR03725">
    <property type="entry name" value="T6A_YeaZ"/>
    <property type="match status" value="1"/>
</dbReference>
<gene>
    <name evidence="2" type="primary">ydiC</name>
    <name evidence="2" type="ORF">SAMEA3545359_01059</name>
</gene>
<evidence type="ECO:0000313" key="2">
    <source>
        <dbReference type="EMBL" id="SCJ61333.1"/>
    </source>
</evidence>
<sequence>MRILALDTSAKSASCAVWENDVLLAESFINTRLTHSETLMPMLHSTLQNAKLQLGDTDYLALTHGPGSFTGLRIGTAAVKGLCAGLQRPCVGVSTLEATAYNLLGWHGYIVPAMDARRGQVYTAAFLCDESGIRRLTDDCAADAAGVLTACSDENLPVYLLGDGASLCYNTVGADSRVRLAPAHLLFTRAGAVAQCAAAHIQKGEAGPARDLGISYIRLSQAQRELAQRQQSAPSGAD</sequence>
<dbReference type="Gene3D" id="3.30.420.40">
    <property type="match status" value="2"/>
</dbReference>
<dbReference type="PANTHER" id="PTHR11735">
    <property type="entry name" value="TRNA N6-ADENOSINE THREONYLCARBAMOYLTRANSFERASE"/>
    <property type="match status" value="1"/>
</dbReference>
<dbReference type="InterPro" id="IPR043129">
    <property type="entry name" value="ATPase_NBD"/>
</dbReference>
<proteinExistence type="predicted"/>
<feature type="domain" description="Gcp-like" evidence="1">
    <location>
        <begin position="34"/>
        <end position="145"/>
    </location>
</feature>
<dbReference type="PANTHER" id="PTHR11735:SF11">
    <property type="entry name" value="TRNA THREONYLCARBAMOYLADENOSINE BIOSYNTHESIS PROTEIN TSAB"/>
    <property type="match status" value="1"/>
</dbReference>
<name>A0A1C6HW61_9FIRM</name>
<protein>
    <submittedName>
        <fullName evidence="2">UGMP family protein</fullName>
    </submittedName>
</protein>
<dbReference type="AlphaFoldDB" id="A0A1C6HW61"/>
<dbReference type="InterPro" id="IPR022496">
    <property type="entry name" value="T6A_TsaB"/>
</dbReference>
<dbReference type="Pfam" id="PF00814">
    <property type="entry name" value="TsaD"/>
    <property type="match status" value="1"/>
</dbReference>